<dbReference type="Proteomes" id="UP001620626">
    <property type="component" value="Unassembled WGS sequence"/>
</dbReference>
<keyword evidence="3" id="KW-1185">Reference proteome</keyword>
<organism evidence="2 3">
    <name type="scientific">Heterodera trifolii</name>
    <dbReference type="NCBI Taxonomy" id="157864"/>
    <lineage>
        <taxon>Eukaryota</taxon>
        <taxon>Metazoa</taxon>
        <taxon>Ecdysozoa</taxon>
        <taxon>Nematoda</taxon>
        <taxon>Chromadorea</taxon>
        <taxon>Rhabditida</taxon>
        <taxon>Tylenchina</taxon>
        <taxon>Tylenchomorpha</taxon>
        <taxon>Tylenchoidea</taxon>
        <taxon>Heteroderidae</taxon>
        <taxon>Heteroderinae</taxon>
        <taxon>Heterodera</taxon>
    </lineage>
</organism>
<accession>A0ABD2IWA0</accession>
<sequence>MAKAKKEWFEQEMAKPTETYWQLESLDNMPAKTAKMPFVSSATAHHATYEGAGGGGERETAEGRKGMGPMDGGGNAINGMRKTGGGRGKRMGPEGRR</sequence>
<reference evidence="2 3" key="1">
    <citation type="submission" date="2024-10" db="EMBL/GenBank/DDBJ databases">
        <authorList>
            <person name="Kim D."/>
        </authorList>
    </citation>
    <scope>NUCLEOTIDE SEQUENCE [LARGE SCALE GENOMIC DNA]</scope>
    <source>
        <strain evidence="2">BH-2024</strain>
    </source>
</reference>
<evidence type="ECO:0000256" key="1">
    <source>
        <dbReference type="SAM" id="MobiDB-lite"/>
    </source>
</evidence>
<feature type="compositionally biased region" description="Basic and acidic residues" evidence="1">
    <location>
        <begin position="56"/>
        <end position="65"/>
    </location>
</feature>
<name>A0ABD2IWA0_9BILA</name>
<feature type="compositionally biased region" description="Gly residues" evidence="1">
    <location>
        <begin position="69"/>
        <end position="86"/>
    </location>
</feature>
<evidence type="ECO:0000313" key="3">
    <source>
        <dbReference type="Proteomes" id="UP001620626"/>
    </source>
</evidence>
<gene>
    <name evidence="2" type="ORF">niasHT_036494</name>
</gene>
<evidence type="ECO:0000313" key="2">
    <source>
        <dbReference type="EMBL" id="KAL3083923.1"/>
    </source>
</evidence>
<dbReference type="AlphaFoldDB" id="A0ABD2IWA0"/>
<protein>
    <submittedName>
        <fullName evidence="2">Uncharacterized protein</fullName>
    </submittedName>
</protein>
<proteinExistence type="predicted"/>
<dbReference type="EMBL" id="JBICBT010001088">
    <property type="protein sequence ID" value="KAL3083923.1"/>
    <property type="molecule type" value="Genomic_DNA"/>
</dbReference>
<feature type="region of interest" description="Disordered" evidence="1">
    <location>
        <begin position="48"/>
        <end position="97"/>
    </location>
</feature>
<comment type="caution">
    <text evidence="2">The sequence shown here is derived from an EMBL/GenBank/DDBJ whole genome shotgun (WGS) entry which is preliminary data.</text>
</comment>